<reference evidence="1 2" key="1">
    <citation type="submission" date="2021-06" db="EMBL/GenBank/DDBJ databases">
        <authorList>
            <person name="Kallberg Y."/>
            <person name="Tangrot J."/>
            <person name="Rosling A."/>
        </authorList>
    </citation>
    <scope>NUCLEOTIDE SEQUENCE [LARGE SCALE GENOMIC DNA]</scope>
    <source>
        <strain evidence="1 2">120-4 pot B 10/14</strain>
    </source>
</reference>
<comment type="caution">
    <text evidence="1">The sequence shown here is derived from an EMBL/GenBank/DDBJ whole genome shotgun (WGS) entry which is preliminary data.</text>
</comment>
<keyword evidence="2" id="KW-1185">Reference proteome</keyword>
<dbReference type="EMBL" id="CAJVQB010067812">
    <property type="protein sequence ID" value="CAG8842064.1"/>
    <property type="molecule type" value="Genomic_DNA"/>
</dbReference>
<evidence type="ECO:0000313" key="2">
    <source>
        <dbReference type="Proteomes" id="UP000789901"/>
    </source>
</evidence>
<accession>A0ABN7WVV2</accession>
<name>A0ABN7WVV2_GIGMA</name>
<gene>
    <name evidence="1" type="ORF">GMARGA_LOCUS35789</name>
</gene>
<proteinExistence type="predicted"/>
<feature type="non-terminal residue" evidence="1">
    <location>
        <position position="1"/>
    </location>
</feature>
<dbReference type="Proteomes" id="UP000789901">
    <property type="component" value="Unassembled WGS sequence"/>
</dbReference>
<evidence type="ECO:0000313" key="1">
    <source>
        <dbReference type="EMBL" id="CAG8842064.1"/>
    </source>
</evidence>
<feature type="non-terminal residue" evidence="1">
    <location>
        <position position="60"/>
    </location>
</feature>
<sequence length="60" mass="7099">VKKQSRQITKKMKEENLEYQVVIIKSKLTEDYQLSLETLLEAQQEVSQNDTAFARKQLEK</sequence>
<protein>
    <submittedName>
        <fullName evidence="1">12406_t:CDS:1</fullName>
    </submittedName>
</protein>
<organism evidence="1 2">
    <name type="scientific">Gigaspora margarita</name>
    <dbReference type="NCBI Taxonomy" id="4874"/>
    <lineage>
        <taxon>Eukaryota</taxon>
        <taxon>Fungi</taxon>
        <taxon>Fungi incertae sedis</taxon>
        <taxon>Mucoromycota</taxon>
        <taxon>Glomeromycotina</taxon>
        <taxon>Glomeromycetes</taxon>
        <taxon>Diversisporales</taxon>
        <taxon>Gigasporaceae</taxon>
        <taxon>Gigaspora</taxon>
    </lineage>
</organism>